<dbReference type="RefSeq" id="WP_338395684.1">
    <property type="nucleotide sequence ID" value="NZ_AP025318.1"/>
</dbReference>
<evidence type="ECO:0000256" key="3">
    <source>
        <dbReference type="ARBA" id="ARBA00005006"/>
    </source>
</evidence>
<keyword evidence="14" id="KW-0511">Multifunctional enzyme</keyword>
<evidence type="ECO:0000256" key="17">
    <source>
        <dbReference type="ARBA" id="ARBA00048819"/>
    </source>
</evidence>
<keyword evidence="13" id="KW-0464">Manganese</keyword>
<dbReference type="Gene3D" id="3.30.590.20">
    <property type="match status" value="1"/>
</dbReference>
<evidence type="ECO:0000259" key="20">
    <source>
        <dbReference type="Pfam" id="PF18419"/>
    </source>
</evidence>
<evidence type="ECO:0000313" key="22">
    <source>
        <dbReference type="Proteomes" id="UP001348817"/>
    </source>
</evidence>
<dbReference type="InterPro" id="IPR013651">
    <property type="entry name" value="ATP-grasp_RimK-type"/>
</dbReference>
<keyword evidence="22" id="KW-1185">Reference proteome</keyword>
<dbReference type="GO" id="GO:0005524">
    <property type="term" value="F:ATP binding"/>
    <property type="evidence" value="ECO:0007669"/>
    <property type="project" value="UniProtKB-KW"/>
</dbReference>
<evidence type="ECO:0000313" key="21">
    <source>
        <dbReference type="EMBL" id="BDD12332.1"/>
    </source>
</evidence>
<dbReference type="GO" id="GO:0006750">
    <property type="term" value="P:glutathione biosynthetic process"/>
    <property type="evidence" value="ECO:0007669"/>
    <property type="project" value="UniProtKB-KW"/>
</dbReference>
<keyword evidence="21" id="KW-0614">Plasmid</keyword>
<dbReference type="InterPro" id="IPR040657">
    <property type="entry name" value="GshAB_ATP-grasp"/>
</dbReference>
<dbReference type="Gene3D" id="3.30.470.20">
    <property type="entry name" value="ATP-grasp fold, B domain"/>
    <property type="match status" value="2"/>
</dbReference>
<dbReference type="EC" id="6.3.2.2" evidence="5"/>
<dbReference type="EMBL" id="AP025318">
    <property type="protein sequence ID" value="BDD12332.1"/>
    <property type="molecule type" value="Genomic_DNA"/>
</dbReference>
<dbReference type="SUPFAM" id="SSF56059">
    <property type="entry name" value="Glutathione synthetase ATP-binding domain-like"/>
    <property type="match status" value="1"/>
</dbReference>
<evidence type="ECO:0000256" key="1">
    <source>
        <dbReference type="ARBA" id="ARBA00001936"/>
    </source>
</evidence>
<feature type="domain" description="GshAB ATP-grasp-like" evidence="20">
    <location>
        <begin position="451"/>
        <end position="503"/>
    </location>
</feature>
<evidence type="ECO:0000256" key="2">
    <source>
        <dbReference type="ARBA" id="ARBA00001946"/>
    </source>
</evidence>
<dbReference type="AlphaFoldDB" id="A0AAU9CZE8"/>
<dbReference type="PANTHER" id="PTHR38761:SF1">
    <property type="entry name" value="GLUTAMATE--CYSTEINE LIGASE"/>
    <property type="match status" value="1"/>
</dbReference>
<dbReference type="InterPro" id="IPR013815">
    <property type="entry name" value="ATP_grasp_subdomain_1"/>
</dbReference>
<accession>A0AAU9CZE8</accession>
<dbReference type="GO" id="GO:0046872">
    <property type="term" value="F:metal ion binding"/>
    <property type="evidence" value="ECO:0007669"/>
    <property type="project" value="UniProtKB-KW"/>
</dbReference>
<dbReference type="InterPro" id="IPR014746">
    <property type="entry name" value="Gln_synth/guanido_kin_cat_dom"/>
</dbReference>
<evidence type="ECO:0000256" key="5">
    <source>
        <dbReference type="ARBA" id="ARBA00012220"/>
    </source>
</evidence>
<dbReference type="SUPFAM" id="SSF55931">
    <property type="entry name" value="Glutamine synthetase/guanido kinase"/>
    <property type="match status" value="1"/>
</dbReference>
<feature type="domain" description="Glutamate--cysteine ligase" evidence="18">
    <location>
        <begin position="20"/>
        <end position="265"/>
    </location>
</feature>
<evidence type="ECO:0000256" key="15">
    <source>
        <dbReference type="ARBA" id="ARBA00030585"/>
    </source>
</evidence>
<dbReference type="Gene3D" id="3.30.1490.20">
    <property type="entry name" value="ATP-grasp fold, A domain"/>
    <property type="match status" value="1"/>
</dbReference>
<dbReference type="GO" id="GO:0004357">
    <property type="term" value="F:glutamate-cysteine ligase activity"/>
    <property type="evidence" value="ECO:0007669"/>
    <property type="project" value="UniProtKB-EC"/>
</dbReference>
<evidence type="ECO:0000256" key="16">
    <source>
        <dbReference type="ARBA" id="ARBA00032122"/>
    </source>
</evidence>
<dbReference type="NCBIfam" id="NF002688">
    <property type="entry name" value="PRK02471.1"/>
    <property type="match status" value="1"/>
</dbReference>
<dbReference type="InterPro" id="IPR006335">
    <property type="entry name" value="Glut_biosynth"/>
</dbReference>
<comment type="pathway">
    <text evidence="3">Sulfur metabolism; glutathione biosynthesis; glutathione from L-cysteine and L-glutamate: step 1/2.</text>
</comment>
<evidence type="ECO:0000256" key="8">
    <source>
        <dbReference type="ARBA" id="ARBA00022684"/>
    </source>
</evidence>
<dbReference type="Pfam" id="PF08443">
    <property type="entry name" value="RimK"/>
    <property type="match status" value="1"/>
</dbReference>
<sequence length="777" mass="88635">MKNIKNIFGDLDFASFGDSMLRGEFGLERENVRVDAEGRMAKTPHPQVFGNKNRHPYITTDFSESQVEMVTPKQDSIDEAYDFLRVLNDLFYENVKDEFLWPQSMPPVLPKGSDIPIAKYGEEGKDKEEYREYLSKMYGSQMQMISGTHFNFSLPDSLLRRLFAEQKTFSEFEAFKEQVYLKMIRNFLRDRWLLLLINGASPVIHETFEGCCLRITCPVENGVHSCKQSLSMRSSPFGYTNRKNVIIDYASVDSYNNSVERLIQRDFISLEKEIYLPIRLKFREENGKKVVSHIEVRILDLDPLSPLGVSKDVLRFTHLFLLYGLMREEQTPFDTFQQLRAHKNQYLASVNGMVPEFLLTDEFAKTVTIAELSKRIIGRMESTVGFLLASDATYKKAMEKAKLQVENPTERLAYKVREGIHEKGFVEFHMDLARKSREKSLEQAFRFHGKEDMELSTQLLMKEAVLRGVNVEIMDREENFLRLYRGDKEEYVIQATKTSLDTYSGVLKMENKTVTKDILARAGVTVPGGASYSDAEWAKSDFPLFQGRAVVVKPKSTNFGLGITILKENEDQAVYDRAVEIAFSFDKSVLVEEFAEGNEYRIFVIGDEVVGILRRVPANVTGDGTKTIRQLVEIKNQDPLRGKGYRTPLEKIDLGEAEAMFLAGQGYDFETVPDAGQTVYLRENSNISTGGDSVDYTDDIPQSYKDIAVQSTKAMGVQITGLDMIIKDIKEEATPDNYSIIEMNFNPAIHIHCFPFVGKNRKLNAKILDALGYGFEK</sequence>
<comment type="similarity">
    <text evidence="4">Belongs to the glutamate--cysteine ligase type 1 family. Type 1 subfamily.</text>
</comment>
<dbReference type="KEGG" id="fax:FUAX_47640"/>
<reference evidence="21 22" key="1">
    <citation type="submission" date="2021-12" db="EMBL/GenBank/DDBJ databases">
        <title>Genome sequencing of bacteria with rrn-lacking chromosome and rrn-plasmid.</title>
        <authorList>
            <person name="Anda M."/>
            <person name="Iwasaki W."/>
        </authorList>
    </citation>
    <scope>NUCLEOTIDE SEQUENCE [LARGE SCALE GENOMIC DNA]</scope>
    <source>
        <strain evidence="21 22">DSM 100852</strain>
        <plasmid evidence="21 22">pFA4</plasmid>
    </source>
</reference>
<evidence type="ECO:0000259" key="19">
    <source>
        <dbReference type="Pfam" id="PF08443"/>
    </source>
</evidence>
<evidence type="ECO:0000256" key="12">
    <source>
        <dbReference type="ARBA" id="ARBA00022842"/>
    </source>
</evidence>
<evidence type="ECO:0000256" key="6">
    <source>
        <dbReference type="ARBA" id="ARBA00014618"/>
    </source>
</evidence>
<dbReference type="Pfam" id="PF04262">
    <property type="entry name" value="Glu_cys_ligase"/>
    <property type="match status" value="2"/>
</dbReference>
<keyword evidence="8" id="KW-0317">Glutathione biosynthesis</keyword>
<evidence type="ECO:0000256" key="7">
    <source>
        <dbReference type="ARBA" id="ARBA00022598"/>
    </source>
</evidence>
<comment type="catalytic activity">
    <reaction evidence="17">
        <text>L-cysteine + L-glutamate + ATP = gamma-L-glutamyl-L-cysteine + ADP + phosphate + H(+)</text>
        <dbReference type="Rhea" id="RHEA:13285"/>
        <dbReference type="ChEBI" id="CHEBI:15378"/>
        <dbReference type="ChEBI" id="CHEBI:29985"/>
        <dbReference type="ChEBI" id="CHEBI:30616"/>
        <dbReference type="ChEBI" id="CHEBI:35235"/>
        <dbReference type="ChEBI" id="CHEBI:43474"/>
        <dbReference type="ChEBI" id="CHEBI:58173"/>
        <dbReference type="ChEBI" id="CHEBI:456216"/>
        <dbReference type="EC" id="6.3.2.2"/>
    </reaction>
</comment>
<gene>
    <name evidence="21" type="primary">gshAB</name>
    <name evidence="21" type="ORF">FUAX_47640</name>
</gene>
<keyword evidence="11" id="KW-0067">ATP-binding</keyword>
<dbReference type="InterPro" id="IPR006334">
    <property type="entry name" value="Glut_cys_ligase"/>
</dbReference>
<evidence type="ECO:0000256" key="4">
    <source>
        <dbReference type="ARBA" id="ARBA00008772"/>
    </source>
</evidence>
<dbReference type="PANTHER" id="PTHR38761">
    <property type="entry name" value="GLUTAMATE--CYSTEINE LIGASE"/>
    <property type="match status" value="1"/>
</dbReference>
<geneLocation type="plasmid" evidence="21 22">
    <name>pFA4</name>
</geneLocation>
<dbReference type="Proteomes" id="UP001348817">
    <property type="component" value="Plasmid pFA4"/>
</dbReference>
<evidence type="ECO:0000259" key="18">
    <source>
        <dbReference type="Pfam" id="PF04262"/>
    </source>
</evidence>
<dbReference type="HAMAP" id="MF_00782">
    <property type="entry name" value="Glut_biosynth"/>
    <property type="match status" value="1"/>
</dbReference>
<evidence type="ECO:0000256" key="13">
    <source>
        <dbReference type="ARBA" id="ARBA00023211"/>
    </source>
</evidence>
<feature type="domain" description="Glutamate--cysteine ligase" evidence="18">
    <location>
        <begin position="266"/>
        <end position="345"/>
    </location>
</feature>
<keyword evidence="10" id="KW-0547">Nucleotide-binding</keyword>
<keyword evidence="7" id="KW-0436">Ligase</keyword>
<dbReference type="NCBIfam" id="TIGR01435">
    <property type="entry name" value="glu_cys_lig_rel"/>
    <property type="match status" value="1"/>
</dbReference>
<name>A0AAU9CZE8_9BACT</name>
<evidence type="ECO:0000256" key="11">
    <source>
        <dbReference type="ARBA" id="ARBA00022840"/>
    </source>
</evidence>
<protein>
    <recommendedName>
        <fullName evidence="6">Glutamate--cysteine ligase</fullName>
        <ecNumber evidence="5">6.3.2.2</ecNumber>
    </recommendedName>
    <alternativeName>
        <fullName evidence="16">Gamma-ECS</fullName>
    </alternativeName>
    <alternativeName>
        <fullName evidence="15">Gamma-glutamylcysteine synthetase</fullName>
    </alternativeName>
</protein>
<comment type="cofactor">
    <cofactor evidence="2">
        <name>Mg(2+)</name>
        <dbReference type="ChEBI" id="CHEBI:18420"/>
    </cofactor>
</comment>
<feature type="domain" description="ATP-grasp fold RimK-type" evidence="19">
    <location>
        <begin position="510"/>
        <end position="617"/>
    </location>
</feature>
<dbReference type="Pfam" id="PF18419">
    <property type="entry name" value="ATP-grasp_6"/>
    <property type="match status" value="1"/>
</dbReference>
<dbReference type="GO" id="GO:0005829">
    <property type="term" value="C:cytosol"/>
    <property type="evidence" value="ECO:0007669"/>
    <property type="project" value="TreeGrafter"/>
</dbReference>
<dbReference type="InterPro" id="IPR007370">
    <property type="entry name" value="Glu_cys_ligase"/>
</dbReference>
<keyword evidence="9" id="KW-0479">Metal-binding</keyword>
<evidence type="ECO:0000256" key="9">
    <source>
        <dbReference type="ARBA" id="ARBA00022723"/>
    </source>
</evidence>
<proteinExistence type="inferred from homology"/>
<organism evidence="21 22">
    <name type="scientific">Fulvitalea axinellae</name>
    <dbReference type="NCBI Taxonomy" id="1182444"/>
    <lineage>
        <taxon>Bacteria</taxon>
        <taxon>Pseudomonadati</taxon>
        <taxon>Bacteroidota</taxon>
        <taxon>Cytophagia</taxon>
        <taxon>Cytophagales</taxon>
        <taxon>Persicobacteraceae</taxon>
        <taxon>Fulvitalea</taxon>
    </lineage>
</organism>
<keyword evidence="12" id="KW-0460">Magnesium</keyword>
<evidence type="ECO:0000256" key="10">
    <source>
        <dbReference type="ARBA" id="ARBA00022741"/>
    </source>
</evidence>
<comment type="cofactor">
    <cofactor evidence="1">
        <name>Mn(2+)</name>
        <dbReference type="ChEBI" id="CHEBI:29035"/>
    </cofactor>
</comment>
<evidence type="ECO:0000256" key="14">
    <source>
        <dbReference type="ARBA" id="ARBA00023268"/>
    </source>
</evidence>